<comment type="subcellular location">
    <subcellularLocation>
        <location evidence="1">Membrane</location>
    </subcellularLocation>
</comment>
<proteinExistence type="inferred from homology"/>
<keyword evidence="6" id="KW-0443">Lipid metabolism</keyword>
<dbReference type="RefSeq" id="XP_067069854.1">
    <property type="nucleotide sequence ID" value="XM_067213881.1"/>
</dbReference>
<evidence type="ECO:0000256" key="2">
    <source>
        <dbReference type="ARBA" id="ARBA00008655"/>
    </source>
</evidence>
<dbReference type="Pfam" id="PF01553">
    <property type="entry name" value="Acyltransferase"/>
    <property type="match status" value="1"/>
</dbReference>
<sequence length="454" mass="52531">MKSIVYFFSITYGIILTLSVVWFLLSFMEYRKYNPSKLSCTEERSKFYPYERLDYGRVCFSHLFIGAIIYSPFRIMIFMVCAIFTLIILLFLNILDKLLPANSLWIYKYIHSLTIRFIGYFTLYVFGATKIFHYSILLESGNNNTLFYKVETIKNCPPMDKVVTIVSNHISILDILFFLKYIPCNFVARNEIRKSAIFSLVADTIGCIYVDRNCAETRKYARKVICNQQHLRFSFINKINKVGYLSYSDTLKLNTSFCSTKSIQRHFTYKYELPLVIFPEGTTSNGSDIIPFKVGAFESLLPIQPVVLSYKSSFVSPAYDILPFWVLLSLLLCNTGTITISAFWLPHTNPVNNNKSPTSVYKFSEDVRSIMSYILKSLNNIDLTVNKEYILMVPYTHLYSSKLKHHVECLHIEDNNYLESKLASKIGSGLNQGLSENTSSLRLKHEYIRKLKDS</sequence>
<dbReference type="VEuPathDB" id="CryptoDB:cand_036560"/>
<evidence type="ECO:0000256" key="6">
    <source>
        <dbReference type="ARBA" id="ARBA00023098"/>
    </source>
</evidence>
<evidence type="ECO:0000313" key="11">
    <source>
        <dbReference type="EMBL" id="OII78008.1"/>
    </source>
</evidence>
<evidence type="ECO:0000313" key="12">
    <source>
        <dbReference type="Proteomes" id="UP000186804"/>
    </source>
</evidence>
<feature type="transmembrane region" description="Helical" evidence="9">
    <location>
        <begin position="6"/>
        <end position="27"/>
    </location>
</feature>
<comment type="similarity">
    <text evidence="2">Belongs to the 1-acyl-sn-glycerol-3-phosphate acyltransferase family.</text>
</comment>
<keyword evidence="4 9" id="KW-0812">Transmembrane</keyword>
<evidence type="ECO:0000256" key="9">
    <source>
        <dbReference type="SAM" id="Phobius"/>
    </source>
</evidence>
<dbReference type="GeneID" id="92367840"/>
<feature type="transmembrane region" description="Helical" evidence="9">
    <location>
        <begin position="75"/>
        <end position="94"/>
    </location>
</feature>
<feature type="transmembrane region" description="Helical" evidence="9">
    <location>
        <begin position="106"/>
        <end position="126"/>
    </location>
</feature>
<dbReference type="GO" id="GO:0006629">
    <property type="term" value="P:lipid metabolic process"/>
    <property type="evidence" value="ECO:0007669"/>
    <property type="project" value="UniProtKB-KW"/>
</dbReference>
<keyword evidence="12" id="KW-1185">Reference proteome</keyword>
<evidence type="ECO:0000256" key="4">
    <source>
        <dbReference type="ARBA" id="ARBA00022692"/>
    </source>
</evidence>
<protein>
    <submittedName>
        <fullName evidence="11">Acyltransferase domain-containing protein</fullName>
    </submittedName>
</protein>
<dbReference type="GO" id="GO:0016020">
    <property type="term" value="C:membrane"/>
    <property type="evidence" value="ECO:0007669"/>
    <property type="project" value="UniProtKB-SubCell"/>
</dbReference>
<keyword evidence="3 11" id="KW-0808">Transferase</keyword>
<dbReference type="OrthoDB" id="272512at2759"/>
<evidence type="ECO:0000256" key="8">
    <source>
        <dbReference type="ARBA" id="ARBA00023315"/>
    </source>
</evidence>
<organism evidence="11 12">
    <name type="scientific">Cryptosporidium andersoni</name>
    <dbReference type="NCBI Taxonomy" id="117008"/>
    <lineage>
        <taxon>Eukaryota</taxon>
        <taxon>Sar</taxon>
        <taxon>Alveolata</taxon>
        <taxon>Apicomplexa</taxon>
        <taxon>Conoidasida</taxon>
        <taxon>Coccidia</taxon>
        <taxon>Eucoccidiorida</taxon>
        <taxon>Eimeriorina</taxon>
        <taxon>Cryptosporidiidae</taxon>
        <taxon>Cryptosporidium</taxon>
    </lineage>
</organism>
<keyword evidence="7 9" id="KW-0472">Membrane</keyword>
<dbReference type="EMBL" id="LRBS01000010">
    <property type="protein sequence ID" value="OII78008.1"/>
    <property type="molecule type" value="Genomic_DNA"/>
</dbReference>
<dbReference type="GO" id="GO:0016746">
    <property type="term" value="F:acyltransferase activity"/>
    <property type="evidence" value="ECO:0007669"/>
    <property type="project" value="UniProtKB-KW"/>
</dbReference>
<comment type="caution">
    <text evidence="11">The sequence shown here is derived from an EMBL/GenBank/DDBJ whole genome shotgun (WGS) entry which is preliminary data.</text>
</comment>
<dbReference type="AlphaFoldDB" id="A0A1J4MV01"/>
<evidence type="ECO:0000256" key="3">
    <source>
        <dbReference type="ARBA" id="ARBA00022679"/>
    </source>
</evidence>
<dbReference type="Proteomes" id="UP000186804">
    <property type="component" value="Unassembled WGS sequence"/>
</dbReference>
<dbReference type="SMART" id="SM00563">
    <property type="entry name" value="PlsC"/>
    <property type="match status" value="1"/>
</dbReference>
<keyword evidence="8 11" id="KW-0012">Acyltransferase</keyword>
<feature type="transmembrane region" description="Helical" evidence="9">
    <location>
        <begin position="321"/>
        <end position="345"/>
    </location>
</feature>
<dbReference type="PANTHER" id="PTHR23063">
    <property type="entry name" value="PHOSPHOLIPID ACYLTRANSFERASE"/>
    <property type="match status" value="1"/>
</dbReference>
<evidence type="ECO:0000256" key="5">
    <source>
        <dbReference type="ARBA" id="ARBA00022989"/>
    </source>
</evidence>
<feature type="domain" description="Phospholipid/glycerol acyltransferase" evidence="10">
    <location>
        <begin position="163"/>
        <end position="311"/>
    </location>
</feature>
<dbReference type="InterPro" id="IPR002123">
    <property type="entry name" value="Plipid/glycerol_acylTrfase"/>
</dbReference>
<evidence type="ECO:0000256" key="7">
    <source>
        <dbReference type="ARBA" id="ARBA00023136"/>
    </source>
</evidence>
<dbReference type="PANTHER" id="PTHR23063:SF52">
    <property type="entry name" value="LYSOPHOSPHATIDYLCHOLINE ACYLTRANSFERASE"/>
    <property type="match status" value="1"/>
</dbReference>
<evidence type="ECO:0000259" key="10">
    <source>
        <dbReference type="SMART" id="SM00563"/>
    </source>
</evidence>
<gene>
    <name evidence="11" type="ORF">cand_036560</name>
</gene>
<dbReference type="SUPFAM" id="SSF69593">
    <property type="entry name" value="Glycerol-3-phosphate (1)-acyltransferase"/>
    <property type="match status" value="2"/>
</dbReference>
<accession>A0A1J4MV01</accession>
<keyword evidence="5 9" id="KW-1133">Transmembrane helix</keyword>
<reference evidence="11 12" key="1">
    <citation type="submission" date="2016-10" db="EMBL/GenBank/DDBJ databases">
        <title>Reductive evolution of mitochondrial metabolism and differential evolution of invasion-related proteins in Cryptosporidium.</title>
        <authorList>
            <person name="Liu S."/>
            <person name="Roellig D.M."/>
            <person name="Guo Y."/>
            <person name="Li N."/>
            <person name="Frace M.A."/>
            <person name="Tang K."/>
            <person name="Zhang L."/>
            <person name="Feng Y."/>
            <person name="Xiao L."/>
        </authorList>
    </citation>
    <scope>NUCLEOTIDE SEQUENCE [LARGE SCALE GENOMIC DNA]</scope>
    <source>
        <strain evidence="11">30847</strain>
    </source>
</reference>
<evidence type="ECO:0000256" key="1">
    <source>
        <dbReference type="ARBA" id="ARBA00004370"/>
    </source>
</evidence>
<name>A0A1J4MV01_9CRYT</name>